<organism evidence="1 2">
    <name type="scientific">Aspergillus puulaauensis</name>
    <dbReference type="NCBI Taxonomy" id="1220207"/>
    <lineage>
        <taxon>Eukaryota</taxon>
        <taxon>Fungi</taxon>
        <taxon>Dikarya</taxon>
        <taxon>Ascomycota</taxon>
        <taxon>Pezizomycotina</taxon>
        <taxon>Eurotiomycetes</taxon>
        <taxon>Eurotiomycetidae</taxon>
        <taxon>Eurotiales</taxon>
        <taxon>Aspergillaceae</taxon>
        <taxon>Aspergillus</taxon>
    </lineage>
</organism>
<dbReference type="Proteomes" id="UP000654913">
    <property type="component" value="Chromosome 5"/>
</dbReference>
<name>A0A7R8ARN2_9EURO</name>
<dbReference type="GeneID" id="64976805"/>
<reference evidence="1" key="1">
    <citation type="submission" date="2021-01" db="EMBL/GenBank/DDBJ databases">
        <authorList>
            <consortium name="Aspergillus puulaauensis MK2 genome sequencing consortium"/>
            <person name="Kazuki M."/>
            <person name="Futagami T."/>
        </authorList>
    </citation>
    <scope>NUCLEOTIDE SEQUENCE</scope>
    <source>
        <strain evidence="1">MK2</strain>
    </source>
</reference>
<sequence length="318" mass="35435">MQPITRYLNGEIRAYHIPPFSGSGSTLEPAATYPVDPRSTDNSRWLIHAVTPSLDRAAYLNRDSVMCINQTGHLVWRYYLEPLYAYDSVASGQCAFSRDGSYLWVYRPDAMNDRGPDLLVVLDPDSGDEIARVELDSVGQGATFAVHPDGRTLLLDVGEGQDGVKVYRAVLSHKDKNIDLHAYEWDDRCLVDMAPDHQTFMTFDHGGRDVAFHAFPSGDIVLRLAVGDFGYEDDEACVHYMGGFLDSQTAVVTVKGETDDEEWLHYHTVDVRTGEHLGRIDAHSRDEEAGDFQPLGDGTWVVADADGNPARHRLLTTF</sequence>
<accession>A0A7R8ARN2</accession>
<dbReference type="AlphaFoldDB" id="A0A7R8ARN2"/>
<gene>
    <name evidence="1" type="ORF">APUU_51511S</name>
</gene>
<dbReference type="KEGG" id="apuu:APUU_51511S"/>
<dbReference type="EMBL" id="AP024447">
    <property type="protein sequence ID" value="BCS26800.1"/>
    <property type="molecule type" value="Genomic_DNA"/>
</dbReference>
<reference evidence="1" key="2">
    <citation type="submission" date="2021-02" db="EMBL/GenBank/DDBJ databases">
        <title>Aspergillus puulaauensis MK2 genome sequence.</title>
        <authorList>
            <person name="Futagami T."/>
            <person name="Mori K."/>
            <person name="Kadooka C."/>
            <person name="Tanaka T."/>
        </authorList>
    </citation>
    <scope>NUCLEOTIDE SEQUENCE</scope>
    <source>
        <strain evidence="1">MK2</strain>
    </source>
</reference>
<proteinExistence type="predicted"/>
<dbReference type="InterPro" id="IPR011047">
    <property type="entry name" value="Quinoprotein_ADH-like_sf"/>
</dbReference>
<protein>
    <submittedName>
        <fullName evidence="1">Uncharacterized protein</fullName>
    </submittedName>
</protein>
<dbReference type="RefSeq" id="XP_041558994.1">
    <property type="nucleotide sequence ID" value="XM_041706627.1"/>
</dbReference>
<keyword evidence="2" id="KW-1185">Reference proteome</keyword>
<evidence type="ECO:0000313" key="1">
    <source>
        <dbReference type="EMBL" id="BCS26800.1"/>
    </source>
</evidence>
<dbReference type="SUPFAM" id="SSF50998">
    <property type="entry name" value="Quinoprotein alcohol dehydrogenase-like"/>
    <property type="match status" value="1"/>
</dbReference>
<evidence type="ECO:0000313" key="2">
    <source>
        <dbReference type="Proteomes" id="UP000654913"/>
    </source>
</evidence>
<dbReference type="OrthoDB" id="4965730at2759"/>